<dbReference type="CDD" id="cd09917">
    <property type="entry name" value="F-box_SF"/>
    <property type="match status" value="1"/>
</dbReference>
<proteinExistence type="predicted"/>
<dbReference type="Gene3D" id="3.80.10.10">
    <property type="entry name" value="Ribonuclease Inhibitor"/>
    <property type="match status" value="1"/>
</dbReference>
<accession>A0A0L1IQ97</accession>
<dbReference type="SUPFAM" id="SSF52047">
    <property type="entry name" value="RNI-like"/>
    <property type="match status" value="1"/>
</dbReference>
<dbReference type="AlphaFoldDB" id="A0A0L1IQ97"/>
<feature type="domain" description="F-box" evidence="1">
    <location>
        <begin position="4"/>
        <end position="45"/>
    </location>
</feature>
<organism evidence="2 3">
    <name type="scientific">Aspergillus nomiae NRRL (strain ATCC 15546 / NRRL 13137 / CBS 260.88 / M93)</name>
    <dbReference type="NCBI Taxonomy" id="1509407"/>
    <lineage>
        <taxon>Eukaryota</taxon>
        <taxon>Fungi</taxon>
        <taxon>Dikarya</taxon>
        <taxon>Ascomycota</taxon>
        <taxon>Pezizomycotina</taxon>
        <taxon>Eurotiomycetes</taxon>
        <taxon>Eurotiomycetidae</taxon>
        <taxon>Eurotiales</taxon>
        <taxon>Aspergillaceae</taxon>
        <taxon>Aspergillus</taxon>
        <taxon>Aspergillus subgen. Circumdati</taxon>
    </lineage>
</organism>
<dbReference type="InterPro" id="IPR056867">
    <property type="entry name" value="LRR_15"/>
</dbReference>
<dbReference type="RefSeq" id="XP_015402301.1">
    <property type="nucleotide sequence ID" value="XM_015555421.1"/>
</dbReference>
<gene>
    <name evidence="2" type="ORF">ANOM_010165</name>
</gene>
<dbReference type="InterPro" id="IPR032675">
    <property type="entry name" value="LRR_dom_sf"/>
</dbReference>
<dbReference type="Pfam" id="PF12937">
    <property type="entry name" value="F-box-like"/>
    <property type="match status" value="1"/>
</dbReference>
<evidence type="ECO:0000313" key="2">
    <source>
        <dbReference type="EMBL" id="KNG81378.1"/>
    </source>
</evidence>
<reference evidence="2 3" key="1">
    <citation type="submission" date="2014-06" db="EMBL/GenBank/DDBJ databases">
        <title>The Genome of the Aflatoxigenic Filamentous Fungus Aspergillus nomius.</title>
        <authorList>
            <person name="Moore M.G."/>
            <person name="Shannon B.M."/>
            <person name="Brian M.M."/>
        </authorList>
    </citation>
    <scope>NUCLEOTIDE SEQUENCE [LARGE SCALE GENOMIC DNA]</scope>
    <source>
        <strain evidence="2 3">NRRL 13137</strain>
    </source>
</reference>
<dbReference type="Pfam" id="PF24969">
    <property type="entry name" value="LRR_15"/>
    <property type="match status" value="1"/>
</dbReference>
<dbReference type="InterPro" id="IPR036047">
    <property type="entry name" value="F-box-like_dom_sf"/>
</dbReference>
<dbReference type="InterPro" id="IPR001810">
    <property type="entry name" value="F-box_dom"/>
</dbReference>
<dbReference type="Proteomes" id="UP000037505">
    <property type="component" value="Unassembled WGS sequence"/>
</dbReference>
<dbReference type="OrthoDB" id="5130616at2759"/>
<evidence type="ECO:0000313" key="3">
    <source>
        <dbReference type="Proteomes" id="UP000037505"/>
    </source>
</evidence>
<dbReference type="EMBL" id="JNOM01000455">
    <property type="protein sequence ID" value="KNG81378.1"/>
    <property type="molecule type" value="Genomic_DNA"/>
</dbReference>
<dbReference type="STRING" id="1509407.A0A0L1IQ97"/>
<name>A0A0L1IQ97_ASPN3</name>
<dbReference type="SUPFAM" id="SSF81383">
    <property type="entry name" value="F-box domain"/>
    <property type="match status" value="1"/>
</dbReference>
<protein>
    <recommendedName>
        <fullName evidence="1">F-box domain-containing protein</fullName>
    </recommendedName>
</protein>
<evidence type="ECO:0000259" key="1">
    <source>
        <dbReference type="SMART" id="SM00256"/>
    </source>
</evidence>
<comment type="caution">
    <text evidence="2">The sequence shown here is derived from an EMBL/GenBank/DDBJ whole genome shotgun (WGS) entry which is preliminary data.</text>
</comment>
<dbReference type="SMART" id="SM00256">
    <property type="entry name" value="FBOX"/>
    <property type="match status" value="1"/>
</dbReference>
<dbReference type="GeneID" id="26811969"/>
<sequence>MDRLPVEILLSIIQEIPNARDRLNLVQTCRRWRASFLRIAFCSIRLEWLQLRQLAVAALANPVIRSSIRNISMEIAAREGSPSALGSAVQNLIDLISESPVEYDAWQKALSKNQGETWIALLMAILPNLTALSAQHGHPAGWITRIVAKAAWKQLPFDPSTLPALQRLEKLDLTWRGLSTVLGHREYLPLFHLPSLRTLRLGPVQELHSPYNAADHPAFLPVPGTSSVEDLVMDFVCNGRHGMADFITSCANLKHFVYQHTNNITWVSRQDEEDLAGVDASFRPWCFHEALQTQKHSLEVLHLNDLGDASTPRPNHLYREDVDPISHDRWFGSLVDFHKLWHLRIRVSNLINFHPKETEDMMPLGDILPKSLRVLHLADCNEDNSTVLVTHLEDLLARREEQFPNLQSLLVSPEREELHGTSICIKESFRKQWTTLGVMCDRVGVRFSLGTGEKMATNPKHWSAGRVVDEASLS</sequence>
<keyword evidence="3" id="KW-1185">Reference proteome</keyword>